<name>A0ABS7AI78_9PROT</name>
<dbReference type="InterPro" id="IPR004390">
    <property type="entry name" value="SR_rcpt_FtsY"/>
</dbReference>
<dbReference type="SMART" id="SM00963">
    <property type="entry name" value="SRP54_N"/>
    <property type="match status" value="1"/>
</dbReference>
<dbReference type="InterPro" id="IPR000897">
    <property type="entry name" value="SRP54_GTPase_dom"/>
</dbReference>
<accession>A0ABS7AI78</accession>
<comment type="caution">
    <text evidence="15">The sequence shown here is derived from an EMBL/GenBank/DDBJ whole genome shotgun (WGS) entry which is preliminary data.</text>
</comment>
<proteinExistence type="inferred from homology"/>
<evidence type="ECO:0000259" key="12">
    <source>
        <dbReference type="SMART" id="SM00382"/>
    </source>
</evidence>
<keyword evidence="5 10" id="KW-0378">Hydrolase</keyword>
<evidence type="ECO:0000256" key="7">
    <source>
        <dbReference type="ARBA" id="ARBA00023136"/>
    </source>
</evidence>
<comment type="similarity">
    <text evidence="10">Belongs to the GTP-binding SRP family. FtsY subfamily.</text>
</comment>
<sequence>MALRDLWTRLRGGSDPVPDQPGPPPAPLPEAPPPSPPPSPPPENPPRPPEPPAEPPPPVEEPIPEHPSETPPPFRDPPIEAPPVELPPPAQLPPAEAPPPMMQEPARQGWFSRLKAGLARSTAKLTDSVTGIFTKRKLDDAALEELEETLIAADLGVAASHRIVEAFRRTRFGKEVTDEEVKATLADEIAAILAPVAQPLMLDTSRAPHVVLVVGVNGTGKTTTIAKLGKQYRDQGLKTGFVAGDTFRAAAVEQLQVWADRTGARFFPPAKAGADAAGLAFDALTTARAEGLDVLLVDTAGRLHNKSALMEELRKVIRVIRRVDDTAPHSVLLVLDATTGQNAVQQVKVFKEMVDVSGLAVTKLDGSAKGGVVVALAQEFGLPVHVVGVGEKAEDLRPFAARDYARGLLGLD</sequence>
<dbReference type="CDD" id="cd17874">
    <property type="entry name" value="FtsY"/>
    <property type="match status" value="1"/>
</dbReference>
<organism evidence="15 16">
    <name type="scientific">Roseomonas alba</name>
    <dbReference type="NCBI Taxonomy" id="2846776"/>
    <lineage>
        <taxon>Bacteria</taxon>
        <taxon>Pseudomonadati</taxon>
        <taxon>Pseudomonadota</taxon>
        <taxon>Alphaproteobacteria</taxon>
        <taxon>Acetobacterales</taxon>
        <taxon>Roseomonadaceae</taxon>
        <taxon>Roseomonas</taxon>
    </lineage>
</organism>
<keyword evidence="4 10" id="KW-0547">Nucleotide-binding</keyword>
<dbReference type="EMBL" id="JAHYBZ010000009">
    <property type="protein sequence ID" value="MBW6400849.1"/>
    <property type="molecule type" value="Genomic_DNA"/>
</dbReference>
<keyword evidence="3 10" id="KW-0963">Cytoplasm</keyword>
<dbReference type="InterPro" id="IPR003593">
    <property type="entry name" value="AAA+_ATPase"/>
</dbReference>
<feature type="region of interest" description="Disordered" evidence="11">
    <location>
        <begin position="1"/>
        <end position="104"/>
    </location>
</feature>
<dbReference type="Pfam" id="PF02881">
    <property type="entry name" value="SRP54_N"/>
    <property type="match status" value="1"/>
</dbReference>
<keyword evidence="8 10" id="KW-0675">Receptor</keyword>
<dbReference type="SUPFAM" id="SSF47364">
    <property type="entry name" value="Domain of the SRP/SRP receptor G-proteins"/>
    <property type="match status" value="1"/>
</dbReference>
<comment type="function">
    <text evidence="10">Involved in targeting and insertion of nascent membrane proteins into the cytoplasmic membrane. Acts as a receptor for the complex formed by the signal recognition particle (SRP) and the ribosome-nascent chain (RNC). Interaction with SRP-RNC leads to the transfer of the RNC complex to the Sec translocase for insertion into the membrane, the hydrolysis of GTP by both Ffh and FtsY, and the dissociation of the SRP-FtsY complex into the individual components.</text>
</comment>
<dbReference type="EC" id="3.6.5.4" evidence="10"/>
<evidence type="ECO:0000256" key="9">
    <source>
        <dbReference type="ARBA" id="ARBA00048027"/>
    </source>
</evidence>
<evidence type="ECO:0000259" key="13">
    <source>
        <dbReference type="SMART" id="SM00962"/>
    </source>
</evidence>
<feature type="domain" description="AAA+ ATPase" evidence="12">
    <location>
        <begin position="207"/>
        <end position="412"/>
    </location>
</feature>
<dbReference type="InterPro" id="IPR042101">
    <property type="entry name" value="SRP54_N_sf"/>
</dbReference>
<evidence type="ECO:0000313" key="16">
    <source>
        <dbReference type="Proteomes" id="UP001196565"/>
    </source>
</evidence>
<protein>
    <recommendedName>
        <fullName evidence="10">Signal recognition particle receptor FtsY</fullName>
        <shortName evidence="10">SRP receptor</shortName>
        <ecNumber evidence="10">3.6.5.4</ecNumber>
    </recommendedName>
</protein>
<dbReference type="SUPFAM" id="SSF52540">
    <property type="entry name" value="P-loop containing nucleoside triphosphate hydrolases"/>
    <property type="match status" value="1"/>
</dbReference>
<dbReference type="Pfam" id="PF00448">
    <property type="entry name" value="SRP54"/>
    <property type="match status" value="1"/>
</dbReference>
<evidence type="ECO:0000256" key="1">
    <source>
        <dbReference type="ARBA" id="ARBA00004515"/>
    </source>
</evidence>
<feature type="domain" description="Signal recognition particle SRP54 helical bundle" evidence="14">
    <location>
        <begin position="114"/>
        <end position="193"/>
    </location>
</feature>
<dbReference type="NCBIfam" id="TIGR00064">
    <property type="entry name" value="ftsY"/>
    <property type="match status" value="1"/>
</dbReference>
<keyword evidence="7 10" id="KW-0472">Membrane</keyword>
<evidence type="ECO:0000256" key="11">
    <source>
        <dbReference type="SAM" id="MobiDB-lite"/>
    </source>
</evidence>
<evidence type="ECO:0000256" key="4">
    <source>
        <dbReference type="ARBA" id="ARBA00022741"/>
    </source>
</evidence>
<evidence type="ECO:0000256" key="2">
    <source>
        <dbReference type="ARBA" id="ARBA00022475"/>
    </source>
</evidence>
<dbReference type="InterPro" id="IPR027417">
    <property type="entry name" value="P-loop_NTPase"/>
</dbReference>
<dbReference type="PANTHER" id="PTHR43134:SF1">
    <property type="entry name" value="SIGNAL RECOGNITION PARTICLE RECEPTOR SUBUNIT ALPHA"/>
    <property type="match status" value="1"/>
</dbReference>
<dbReference type="InterPro" id="IPR036225">
    <property type="entry name" value="SRP/SRP_N"/>
</dbReference>
<gene>
    <name evidence="10 15" type="primary">ftsY</name>
    <name evidence="15" type="ORF">KPL78_23510</name>
</gene>
<dbReference type="SMART" id="SM00962">
    <property type="entry name" value="SRP54"/>
    <property type="match status" value="1"/>
</dbReference>
<feature type="binding site" evidence="10">
    <location>
        <begin position="215"/>
        <end position="222"/>
    </location>
    <ligand>
        <name>GTP</name>
        <dbReference type="ChEBI" id="CHEBI:37565"/>
    </ligand>
</feature>
<comment type="catalytic activity">
    <reaction evidence="9 10">
        <text>GTP + H2O = GDP + phosphate + H(+)</text>
        <dbReference type="Rhea" id="RHEA:19669"/>
        <dbReference type="ChEBI" id="CHEBI:15377"/>
        <dbReference type="ChEBI" id="CHEBI:15378"/>
        <dbReference type="ChEBI" id="CHEBI:37565"/>
        <dbReference type="ChEBI" id="CHEBI:43474"/>
        <dbReference type="ChEBI" id="CHEBI:58189"/>
        <dbReference type="EC" id="3.6.5.4"/>
    </reaction>
</comment>
<keyword evidence="2 10" id="KW-1003">Cell membrane</keyword>
<evidence type="ECO:0000256" key="6">
    <source>
        <dbReference type="ARBA" id="ARBA00023134"/>
    </source>
</evidence>
<feature type="binding site" evidence="10">
    <location>
        <begin position="298"/>
        <end position="302"/>
    </location>
    <ligand>
        <name>GTP</name>
        <dbReference type="ChEBI" id="CHEBI:37565"/>
    </ligand>
</feature>
<evidence type="ECO:0000256" key="3">
    <source>
        <dbReference type="ARBA" id="ARBA00022490"/>
    </source>
</evidence>
<dbReference type="Gene3D" id="1.20.120.140">
    <property type="entry name" value="Signal recognition particle SRP54, nucleotide-binding domain"/>
    <property type="match status" value="1"/>
</dbReference>
<dbReference type="SMART" id="SM00382">
    <property type="entry name" value="AAA"/>
    <property type="match status" value="1"/>
</dbReference>
<dbReference type="HAMAP" id="MF_00920">
    <property type="entry name" value="FtsY"/>
    <property type="match status" value="1"/>
</dbReference>
<dbReference type="PRINTS" id="PR01217">
    <property type="entry name" value="PRICHEXTENSN"/>
</dbReference>
<evidence type="ECO:0000313" key="15">
    <source>
        <dbReference type="EMBL" id="MBW6400849.1"/>
    </source>
</evidence>
<feature type="compositionally biased region" description="Pro residues" evidence="11">
    <location>
        <begin position="69"/>
        <end position="102"/>
    </location>
</feature>
<dbReference type="InterPro" id="IPR013822">
    <property type="entry name" value="Signal_recog_particl_SRP54_hlx"/>
</dbReference>
<reference evidence="15 16" key="1">
    <citation type="submission" date="2021-07" db="EMBL/GenBank/DDBJ databases">
        <authorList>
            <person name="So Y."/>
        </authorList>
    </citation>
    <scope>NUCLEOTIDE SEQUENCE [LARGE SCALE GENOMIC DNA]</scope>
    <source>
        <strain evidence="15 16">HJA6</strain>
    </source>
</reference>
<evidence type="ECO:0000256" key="8">
    <source>
        <dbReference type="ARBA" id="ARBA00023170"/>
    </source>
</evidence>
<feature type="compositionally biased region" description="Pro residues" evidence="11">
    <location>
        <begin position="18"/>
        <end position="61"/>
    </location>
</feature>
<dbReference type="Gene3D" id="3.40.50.300">
    <property type="entry name" value="P-loop containing nucleotide triphosphate hydrolases"/>
    <property type="match status" value="1"/>
</dbReference>
<dbReference type="Proteomes" id="UP001196565">
    <property type="component" value="Unassembled WGS sequence"/>
</dbReference>
<evidence type="ECO:0000256" key="5">
    <source>
        <dbReference type="ARBA" id="ARBA00022801"/>
    </source>
</evidence>
<feature type="binding site" evidence="10">
    <location>
        <begin position="362"/>
        <end position="365"/>
    </location>
    <ligand>
        <name>GTP</name>
        <dbReference type="ChEBI" id="CHEBI:37565"/>
    </ligand>
</feature>
<comment type="subcellular location">
    <subcellularLocation>
        <location evidence="1">Cell inner membrane</location>
        <topology evidence="1">Peripheral membrane protein</topology>
        <orientation evidence="1">Cytoplasmic side</orientation>
    </subcellularLocation>
    <subcellularLocation>
        <location evidence="10">Cell membrane</location>
        <topology evidence="10">Peripheral membrane protein</topology>
        <orientation evidence="10">Cytoplasmic side</orientation>
    </subcellularLocation>
    <subcellularLocation>
        <location evidence="10">Cytoplasm</location>
    </subcellularLocation>
</comment>
<comment type="subunit">
    <text evidence="10">Part of the signal recognition particle protein translocation system, which is composed of SRP and FtsY. SRP is a ribonucleoprotein composed of Ffh and a 4.5S RNA molecule.</text>
</comment>
<dbReference type="PANTHER" id="PTHR43134">
    <property type="entry name" value="SIGNAL RECOGNITION PARTICLE RECEPTOR SUBUNIT ALPHA"/>
    <property type="match status" value="1"/>
</dbReference>
<feature type="domain" description="SRP54-type proteins GTP-binding" evidence="13">
    <location>
        <begin position="208"/>
        <end position="410"/>
    </location>
</feature>
<evidence type="ECO:0000256" key="10">
    <source>
        <dbReference type="HAMAP-Rule" id="MF_00920"/>
    </source>
</evidence>
<keyword evidence="6 10" id="KW-0342">GTP-binding</keyword>
<evidence type="ECO:0000259" key="14">
    <source>
        <dbReference type="SMART" id="SM00963"/>
    </source>
</evidence>
<keyword evidence="16" id="KW-1185">Reference proteome</keyword>